<dbReference type="InterPro" id="IPR050266">
    <property type="entry name" value="AB_hydrolase_sf"/>
</dbReference>
<dbReference type="Proteomes" id="UP001157091">
    <property type="component" value="Unassembled WGS sequence"/>
</dbReference>
<keyword evidence="2" id="KW-0378">Hydrolase</keyword>
<proteinExistence type="predicted"/>
<dbReference type="GO" id="GO:0016787">
    <property type="term" value="F:hydrolase activity"/>
    <property type="evidence" value="ECO:0007669"/>
    <property type="project" value="UniProtKB-KW"/>
</dbReference>
<comment type="caution">
    <text evidence="2">The sequence shown here is derived from an EMBL/GenBank/DDBJ whole genome shotgun (WGS) entry which is preliminary data.</text>
</comment>
<dbReference type="InterPro" id="IPR000073">
    <property type="entry name" value="AB_hydrolase_1"/>
</dbReference>
<feature type="domain" description="AB hydrolase-1" evidence="1">
    <location>
        <begin position="29"/>
        <end position="275"/>
    </location>
</feature>
<reference evidence="3" key="1">
    <citation type="journal article" date="2019" name="Int. J. Syst. Evol. Microbiol.">
        <title>The Global Catalogue of Microorganisms (GCM) 10K type strain sequencing project: providing services to taxonomists for standard genome sequencing and annotation.</title>
        <authorList>
            <consortium name="The Broad Institute Genomics Platform"/>
            <consortium name="The Broad Institute Genome Sequencing Center for Infectious Disease"/>
            <person name="Wu L."/>
            <person name="Ma J."/>
        </authorList>
    </citation>
    <scope>NUCLEOTIDE SEQUENCE [LARGE SCALE GENOMIC DNA]</scope>
    <source>
        <strain evidence="3">NBRC 106348</strain>
    </source>
</reference>
<dbReference type="EMBL" id="BSUK01000001">
    <property type="protein sequence ID" value="GMA24963.1"/>
    <property type="molecule type" value="Genomic_DNA"/>
</dbReference>
<dbReference type="PRINTS" id="PR00412">
    <property type="entry name" value="EPOXHYDRLASE"/>
</dbReference>
<dbReference type="InterPro" id="IPR000639">
    <property type="entry name" value="Epox_hydrolase-like"/>
</dbReference>
<evidence type="ECO:0000313" key="3">
    <source>
        <dbReference type="Proteomes" id="UP001157091"/>
    </source>
</evidence>
<evidence type="ECO:0000259" key="1">
    <source>
        <dbReference type="Pfam" id="PF12697"/>
    </source>
</evidence>
<gene>
    <name evidence="2" type="ORF">GCM10025864_27220</name>
</gene>
<protein>
    <submittedName>
        <fullName evidence="2">Hydrolase</fullName>
    </submittedName>
</protein>
<dbReference type="RefSeq" id="WP_284293644.1">
    <property type="nucleotide sequence ID" value="NZ_BSUK01000001.1"/>
</dbReference>
<name>A0ABQ6I485_9MICO</name>
<organism evidence="2 3">
    <name type="scientific">Luteimicrobium album</name>
    <dbReference type="NCBI Taxonomy" id="1054550"/>
    <lineage>
        <taxon>Bacteria</taxon>
        <taxon>Bacillati</taxon>
        <taxon>Actinomycetota</taxon>
        <taxon>Actinomycetes</taxon>
        <taxon>Micrococcales</taxon>
        <taxon>Luteimicrobium</taxon>
    </lineage>
</organism>
<sequence length="304" mass="32132">MSNTPGPVQHLSRPEGRIAYSVTGTGPLVVATPGMGDLRSTWDDQVPALVAAGYRVAVADLRGHGDSDTTFRTHGDAATASDVVALVEHLVGPHPAADDRAVLLGNSMAGSAAIIAAAERPDLVRGLALVSPFGREHAEGAKRALLHGVLRVLLARPWGAKAWAGYYTSLNKGHRSAWLPRHTAEIRSSMRDTAHLRSFRELALQLDHHEVDDAVRTLAAQPVPTVTLVGALDPDYPDPVAEAAWLRSRLGGTAVVVPDAGHYAQHQAPDVVNDAILALLRELDAPTPAATTESAETEAAEHRA</sequence>
<dbReference type="Pfam" id="PF12697">
    <property type="entry name" value="Abhydrolase_6"/>
    <property type="match status" value="1"/>
</dbReference>
<accession>A0ABQ6I485</accession>
<dbReference type="PANTHER" id="PTHR43798">
    <property type="entry name" value="MONOACYLGLYCEROL LIPASE"/>
    <property type="match status" value="1"/>
</dbReference>
<dbReference type="PRINTS" id="PR00111">
    <property type="entry name" value="ABHYDROLASE"/>
</dbReference>
<dbReference type="SUPFAM" id="SSF53474">
    <property type="entry name" value="alpha/beta-Hydrolases"/>
    <property type="match status" value="1"/>
</dbReference>
<keyword evidence="3" id="KW-1185">Reference proteome</keyword>
<dbReference type="InterPro" id="IPR029058">
    <property type="entry name" value="AB_hydrolase_fold"/>
</dbReference>
<dbReference type="Gene3D" id="3.40.50.1820">
    <property type="entry name" value="alpha/beta hydrolase"/>
    <property type="match status" value="1"/>
</dbReference>
<evidence type="ECO:0000313" key="2">
    <source>
        <dbReference type="EMBL" id="GMA24963.1"/>
    </source>
</evidence>